<name>A0A0E0E9Y3_9ORYZ</name>
<sequence>MSRWLGAGGAAPVVAQCRRPPRVVRGAAPLLACVSFYGSAVWPSGWLRRTAAQLARGRLPRAGSALPLAVLAADGPICQFGRAVYYWHAPCTSREGHGFATMDSSVQISISGKKIVEPLFPFTVLPAHPTKQPYPPTAPTRWLELNYESFVHVCQLLLFYLLTIGCKFTLPRTKAKVRRKNCNPQSSHTTYLQAISVVTASKSSTVYVSVQGKSAADDLSYFKSTQTHTVSYMKNKIPHIDVFLTEQDFKNNEI</sequence>
<proteinExistence type="predicted"/>
<reference evidence="1" key="2">
    <citation type="submission" date="2018-05" db="EMBL/GenBank/DDBJ databases">
        <title>OmerRS3 (Oryza meridionalis Reference Sequence Version 3).</title>
        <authorList>
            <person name="Zhang J."/>
            <person name="Kudrna D."/>
            <person name="Lee S."/>
            <person name="Talag J."/>
            <person name="Welchert J."/>
            <person name="Wing R.A."/>
        </authorList>
    </citation>
    <scope>NUCLEOTIDE SEQUENCE [LARGE SCALE GENOMIC DNA]</scope>
    <source>
        <strain evidence="1">cv. OR44</strain>
    </source>
</reference>
<protein>
    <submittedName>
        <fullName evidence="1">Uncharacterized protein</fullName>
    </submittedName>
</protein>
<evidence type="ECO:0000313" key="1">
    <source>
        <dbReference type="EnsemblPlants" id="OMERI07G08160.1"/>
    </source>
</evidence>
<dbReference type="Gramene" id="OMERI07G08160.1">
    <property type="protein sequence ID" value="OMERI07G08160.1"/>
    <property type="gene ID" value="OMERI07G08160"/>
</dbReference>
<evidence type="ECO:0000313" key="2">
    <source>
        <dbReference type="Proteomes" id="UP000008021"/>
    </source>
</evidence>
<dbReference type="Proteomes" id="UP000008021">
    <property type="component" value="Chromosome 7"/>
</dbReference>
<organism evidence="1">
    <name type="scientific">Oryza meridionalis</name>
    <dbReference type="NCBI Taxonomy" id="40149"/>
    <lineage>
        <taxon>Eukaryota</taxon>
        <taxon>Viridiplantae</taxon>
        <taxon>Streptophyta</taxon>
        <taxon>Embryophyta</taxon>
        <taxon>Tracheophyta</taxon>
        <taxon>Spermatophyta</taxon>
        <taxon>Magnoliopsida</taxon>
        <taxon>Liliopsida</taxon>
        <taxon>Poales</taxon>
        <taxon>Poaceae</taxon>
        <taxon>BOP clade</taxon>
        <taxon>Oryzoideae</taxon>
        <taxon>Oryzeae</taxon>
        <taxon>Oryzinae</taxon>
        <taxon>Oryza</taxon>
    </lineage>
</organism>
<dbReference type="EnsemblPlants" id="OMERI07G08160.1">
    <property type="protein sequence ID" value="OMERI07G08160.1"/>
    <property type="gene ID" value="OMERI07G08160"/>
</dbReference>
<reference evidence="1" key="1">
    <citation type="submission" date="2015-04" db="UniProtKB">
        <authorList>
            <consortium name="EnsemblPlants"/>
        </authorList>
    </citation>
    <scope>IDENTIFICATION</scope>
</reference>
<dbReference type="AlphaFoldDB" id="A0A0E0E9Y3"/>
<accession>A0A0E0E9Y3</accession>
<keyword evidence="2" id="KW-1185">Reference proteome</keyword>